<organism evidence="1 2">
    <name type="scientific">Thalassospira profundimaris</name>
    <dbReference type="NCBI Taxonomy" id="502049"/>
    <lineage>
        <taxon>Bacteria</taxon>
        <taxon>Pseudomonadati</taxon>
        <taxon>Pseudomonadota</taxon>
        <taxon>Alphaproteobacteria</taxon>
        <taxon>Rhodospirillales</taxon>
        <taxon>Thalassospiraceae</taxon>
        <taxon>Thalassospira</taxon>
    </lineage>
</organism>
<dbReference type="Gene3D" id="3.40.50.450">
    <property type="match status" value="1"/>
</dbReference>
<sequence length="315" mass="35568">MQQCPFCGNTLNNDIRMIGTADRYLFDCPFCGKYQVSGLVKHFISSPDENAEKSYAFFPYALHKMRSPQQPLPYLNQEIYEKLIKNPIKANPKEISDNLILLLGDQQTSAGSWVHLSFEVDGGSLGCVTEDDLEFVLKSLEDKGLVEGRAPLMYRLTFSGWEHLHQIIQGEESVDTVFIAMSFGDTELNRIVDEHIRPAITRTGLKLRKLNDPDGQKAGLIDDRLRLEIKMAKLVLADLTHDNNGAYWEAGYAEGIGKPVVYLCEENTFNKRTGGTHFDTNHHLHILWSSEKIDQAVEQLVACIRATLPDVKQID</sequence>
<protein>
    <submittedName>
        <fullName evidence="1">Uncharacterized protein</fullName>
    </submittedName>
</protein>
<dbReference type="SUPFAM" id="SSF52309">
    <property type="entry name" value="N-(deoxy)ribosyltransferase-like"/>
    <property type="match status" value="1"/>
</dbReference>
<dbReference type="Proteomes" id="UP000252255">
    <property type="component" value="Unassembled WGS sequence"/>
</dbReference>
<name>A0A367WV45_9PROT</name>
<evidence type="ECO:0000313" key="1">
    <source>
        <dbReference type="EMBL" id="RCK45336.1"/>
    </source>
</evidence>
<proteinExistence type="predicted"/>
<reference evidence="1 2" key="1">
    <citation type="submission" date="2014-07" db="EMBL/GenBank/DDBJ databases">
        <title>Draft genome sequence of Thalassospira profundimaris PR54-5.</title>
        <authorList>
            <person name="Lai Q."/>
            <person name="Shao Z."/>
        </authorList>
    </citation>
    <scope>NUCLEOTIDE SEQUENCE [LARGE SCALE GENOMIC DNA]</scope>
    <source>
        <strain evidence="1 2">PR54-5</strain>
    </source>
</reference>
<gene>
    <name evidence="1" type="ORF">TH30_12160</name>
</gene>
<evidence type="ECO:0000313" key="2">
    <source>
        <dbReference type="Proteomes" id="UP000252255"/>
    </source>
</evidence>
<dbReference type="EMBL" id="JPWI01000007">
    <property type="protein sequence ID" value="RCK45336.1"/>
    <property type="molecule type" value="Genomic_DNA"/>
</dbReference>
<dbReference type="AlphaFoldDB" id="A0A367WV45"/>
<accession>A0A367WV45</accession>
<comment type="caution">
    <text evidence="1">The sequence shown here is derived from an EMBL/GenBank/DDBJ whole genome shotgun (WGS) entry which is preliminary data.</text>
</comment>